<name>A0A7W5B2P2_9BACL</name>
<evidence type="ECO:0000256" key="2">
    <source>
        <dbReference type="ARBA" id="ARBA00023015"/>
    </source>
</evidence>
<dbReference type="SUPFAM" id="SSF53850">
    <property type="entry name" value="Periplasmic binding protein-like II"/>
    <property type="match status" value="1"/>
</dbReference>
<dbReference type="PRINTS" id="PR00039">
    <property type="entry name" value="HTHLYSR"/>
</dbReference>
<dbReference type="InterPro" id="IPR036388">
    <property type="entry name" value="WH-like_DNA-bd_sf"/>
</dbReference>
<dbReference type="GO" id="GO:0003677">
    <property type="term" value="F:DNA binding"/>
    <property type="evidence" value="ECO:0007669"/>
    <property type="project" value="UniProtKB-KW"/>
</dbReference>
<dbReference type="Proteomes" id="UP000570361">
    <property type="component" value="Unassembled WGS sequence"/>
</dbReference>
<dbReference type="RefSeq" id="WP_183602881.1">
    <property type="nucleotide sequence ID" value="NZ_JACHXK010000014.1"/>
</dbReference>
<dbReference type="Pfam" id="PF00126">
    <property type="entry name" value="HTH_1"/>
    <property type="match status" value="1"/>
</dbReference>
<evidence type="ECO:0000259" key="5">
    <source>
        <dbReference type="PROSITE" id="PS50931"/>
    </source>
</evidence>
<comment type="similarity">
    <text evidence="1">Belongs to the LysR transcriptional regulatory family.</text>
</comment>
<proteinExistence type="inferred from homology"/>
<dbReference type="Pfam" id="PF03466">
    <property type="entry name" value="LysR_substrate"/>
    <property type="match status" value="1"/>
</dbReference>
<reference evidence="6 7" key="1">
    <citation type="submission" date="2020-08" db="EMBL/GenBank/DDBJ databases">
        <title>Genomic Encyclopedia of Type Strains, Phase III (KMG-III): the genomes of soil and plant-associated and newly described type strains.</title>
        <authorList>
            <person name="Whitman W."/>
        </authorList>
    </citation>
    <scope>NUCLEOTIDE SEQUENCE [LARGE SCALE GENOMIC DNA]</scope>
    <source>
        <strain evidence="6 7">CECT 5862</strain>
    </source>
</reference>
<dbReference type="PANTHER" id="PTHR30346:SF28">
    <property type="entry name" value="HTH-TYPE TRANSCRIPTIONAL REGULATOR CYNR"/>
    <property type="match status" value="1"/>
</dbReference>
<keyword evidence="3 6" id="KW-0238">DNA-binding</keyword>
<dbReference type="PROSITE" id="PS50931">
    <property type="entry name" value="HTH_LYSR"/>
    <property type="match status" value="1"/>
</dbReference>
<dbReference type="Gene3D" id="3.40.190.290">
    <property type="match status" value="1"/>
</dbReference>
<dbReference type="InterPro" id="IPR000847">
    <property type="entry name" value="LysR_HTH_N"/>
</dbReference>
<dbReference type="FunFam" id="1.10.10.10:FF:000001">
    <property type="entry name" value="LysR family transcriptional regulator"/>
    <property type="match status" value="1"/>
</dbReference>
<dbReference type="GO" id="GO:0032993">
    <property type="term" value="C:protein-DNA complex"/>
    <property type="evidence" value="ECO:0007669"/>
    <property type="project" value="TreeGrafter"/>
</dbReference>
<feature type="domain" description="HTH lysR-type" evidence="5">
    <location>
        <begin position="1"/>
        <end position="58"/>
    </location>
</feature>
<evidence type="ECO:0000256" key="4">
    <source>
        <dbReference type="ARBA" id="ARBA00023163"/>
    </source>
</evidence>
<dbReference type="Gene3D" id="1.10.10.10">
    <property type="entry name" value="Winged helix-like DNA-binding domain superfamily/Winged helix DNA-binding domain"/>
    <property type="match status" value="1"/>
</dbReference>
<sequence length="295" mass="32251">MELLQLRYFQAAARLEHLTKAAHSLHISQPALSKMIATLEAELGTRLFERTSKSIRLNAQGEQFLHYVDLALQALKDGRRALADADGSEAAHVTLDVRVSSHLLPDLLAEYRRAWPDTQFHLLQHGSPYGSAADFDLCLSDGAAPPAGTASLQLLEEEIVVAVPAEHPLAAKSRVSLAELQGERFIMLPPGKPLRETTDALCRLAGFTPLIQFESDDPATVRGLIRAGQGVAFLPAITWGGSSGPAVVQLPLAEDYCRRSISLSWPQDRYMTKAAALFRDFTVQYFAKLAARSKP</sequence>
<protein>
    <submittedName>
        <fullName evidence="6">DNA-binding transcriptional LysR family regulator</fullName>
    </submittedName>
</protein>
<evidence type="ECO:0000313" key="7">
    <source>
        <dbReference type="Proteomes" id="UP000570361"/>
    </source>
</evidence>
<dbReference type="EMBL" id="JACHXK010000014">
    <property type="protein sequence ID" value="MBB3112771.1"/>
    <property type="molecule type" value="Genomic_DNA"/>
</dbReference>
<evidence type="ECO:0000313" key="6">
    <source>
        <dbReference type="EMBL" id="MBB3112771.1"/>
    </source>
</evidence>
<gene>
    <name evidence="6" type="ORF">FHS18_004873</name>
</gene>
<dbReference type="SUPFAM" id="SSF46785">
    <property type="entry name" value="Winged helix' DNA-binding domain"/>
    <property type="match status" value="1"/>
</dbReference>
<dbReference type="InterPro" id="IPR005119">
    <property type="entry name" value="LysR_subst-bd"/>
</dbReference>
<accession>A0A7W5B2P2</accession>
<dbReference type="GO" id="GO:0003700">
    <property type="term" value="F:DNA-binding transcription factor activity"/>
    <property type="evidence" value="ECO:0007669"/>
    <property type="project" value="InterPro"/>
</dbReference>
<evidence type="ECO:0000256" key="3">
    <source>
        <dbReference type="ARBA" id="ARBA00023125"/>
    </source>
</evidence>
<organism evidence="6 7">
    <name type="scientific">Paenibacillus phyllosphaerae</name>
    <dbReference type="NCBI Taxonomy" id="274593"/>
    <lineage>
        <taxon>Bacteria</taxon>
        <taxon>Bacillati</taxon>
        <taxon>Bacillota</taxon>
        <taxon>Bacilli</taxon>
        <taxon>Bacillales</taxon>
        <taxon>Paenibacillaceae</taxon>
        <taxon>Paenibacillus</taxon>
    </lineage>
</organism>
<dbReference type="AlphaFoldDB" id="A0A7W5B2P2"/>
<keyword evidence="7" id="KW-1185">Reference proteome</keyword>
<evidence type="ECO:0000256" key="1">
    <source>
        <dbReference type="ARBA" id="ARBA00009437"/>
    </source>
</evidence>
<keyword evidence="2" id="KW-0805">Transcription regulation</keyword>
<dbReference type="PANTHER" id="PTHR30346">
    <property type="entry name" value="TRANSCRIPTIONAL DUAL REGULATOR HCAR-RELATED"/>
    <property type="match status" value="1"/>
</dbReference>
<comment type="caution">
    <text evidence="6">The sequence shown here is derived from an EMBL/GenBank/DDBJ whole genome shotgun (WGS) entry which is preliminary data.</text>
</comment>
<dbReference type="InterPro" id="IPR036390">
    <property type="entry name" value="WH_DNA-bd_sf"/>
</dbReference>
<keyword evidence="4" id="KW-0804">Transcription</keyword>